<accession>A0A1H1JJ41</accession>
<reference evidence="3" key="1">
    <citation type="submission" date="2016-10" db="EMBL/GenBank/DDBJ databases">
        <authorList>
            <person name="Varghese N."/>
            <person name="Submissions S."/>
        </authorList>
    </citation>
    <scope>NUCLEOTIDE SEQUENCE [LARGE SCALE GENOMIC DNA]</scope>
    <source>
        <strain evidence="3">DUS833</strain>
    </source>
</reference>
<gene>
    <name evidence="2" type="ORF">SAMN05445850_4968</name>
</gene>
<feature type="region of interest" description="Disordered" evidence="1">
    <location>
        <begin position="1"/>
        <end position="24"/>
    </location>
</feature>
<dbReference type="Proteomes" id="UP000199365">
    <property type="component" value="Unassembled WGS sequence"/>
</dbReference>
<protein>
    <submittedName>
        <fullName evidence="2">Uncharacterized protein</fullName>
    </submittedName>
</protein>
<dbReference type="EMBL" id="FNKX01000002">
    <property type="protein sequence ID" value="SDR49984.1"/>
    <property type="molecule type" value="Genomic_DNA"/>
</dbReference>
<proteinExistence type="predicted"/>
<dbReference type="RefSeq" id="WP_167368682.1">
    <property type="nucleotide sequence ID" value="NZ_FNKX01000002.1"/>
</dbReference>
<evidence type="ECO:0000313" key="2">
    <source>
        <dbReference type="EMBL" id="SDR49984.1"/>
    </source>
</evidence>
<evidence type="ECO:0000256" key="1">
    <source>
        <dbReference type="SAM" id="MobiDB-lite"/>
    </source>
</evidence>
<evidence type="ECO:0000313" key="3">
    <source>
        <dbReference type="Proteomes" id="UP000199365"/>
    </source>
</evidence>
<dbReference type="STRING" id="157910.SAMN05445850_4968"/>
<keyword evidence="3" id="KW-1185">Reference proteome</keyword>
<sequence length="51" mass="5140">MTLTAPAGSNNAQVFIDPPTSSSAGVRSQQAAYLSATHYCPSLAILSGAKS</sequence>
<name>A0A1H1JJ41_9BURK</name>
<dbReference type="AlphaFoldDB" id="A0A1H1JJ41"/>
<organism evidence="2 3">
    <name type="scientific">Paraburkholderia tuberum</name>
    <dbReference type="NCBI Taxonomy" id="157910"/>
    <lineage>
        <taxon>Bacteria</taxon>
        <taxon>Pseudomonadati</taxon>
        <taxon>Pseudomonadota</taxon>
        <taxon>Betaproteobacteria</taxon>
        <taxon>Burkholderiales</taxon>
        <taxon>Burkholderiaceae</taxon>
        <taxon>Paraburkholderia</taxon>
    </lineage>
</organism>